<evidence type="ECO:0000313" key="2">
    <source>
        <dbReference type="Proteomes" id="UP000245462"/>
    </source>
</evidence>
<sequence>MNYVNDRLLATAALLDSPKVRPRRSPAKSGQWCKSNTFLFPDQIFGHFFRCIAIRYREDPATHLIQSGYSDPAGRLQKYR</sequence>
<name>A0A2U1EYK7_9PORP</name>
<protein>
    <submittedName>
        <fullName evidence="1">Uncharacterized protein</fullName>
    </submittedName>
</protein>
<reference evidence="1 2" key="1">
    <citation type="submission" date="2018-04" db="EMBL/GenBank/DDBJ databases">
        <title>Genomic Encyclopedia of Type Strains, Phase IV (KMG-IV): sequencing the most valuable type-strain genomes for metagenomic binning, comparative biology and taxonomic classification.</title>
        <authorList>
            <person name="Goeker M."/>
        </authorList>
    </citation>
    <scope>NUCLEOTIDE SEQUENCE [LARGE SCALE GENOMIC DNA]</scope>
    <source>
        <strain evidence="1 2">DSM 28520</strain>
    </source>
</reference>
<dbReference type="Proteomes" id="UP000245462">
    <property type="component" value="Unassembled WGS sequence"/>
</dbReference>
<evidence type="ECO:0000313" key="1">
    <source>
        <dbReference type="EMBL" id="PVZ05008.1"/>
    </source>
</evidence>
<accession>A0A2U1EYK7</accession>
<dbReference type="EMBL" id="QEKY01000028">
    <property type="protein sequence ID" value="PVZ05008.1"/>
    <property type="molecule type" value="Genomic_DNA"/>
</dbReference>
<keyword evidence="2" id="KW-1185">Reference proteome</keyword>
<proteinExistence type="predicted"/>
<comment type="caution">
    <text evidence="1">The sequence shown here is derived from an EMBL/GenBank/DDBJ whole genome shotgun (WGS) entry which is preliminary data.</text>
</comment>
<organism evidence="1 2">
    <name type="scientific">Porphyromonas loveana</name>
    <dbReference type="NCBI Taxonomy" id="1884669"/>
    <lineage>
        <taxon>Bacteria</taxon>
        <taxon>Pseudomonadati</taxon>
        <taxon>Bacteroidota</taxon>
        <taxon>Bacteroidia</taxon>
        <taxon>Bacteroidales</taxon>
        <taxon>Porphyromonadaceae</taxon>
        <taxon>Porphyromonas</taxon>
    </lineage>
</organism>
<dbReference type="AlphaFoldDB" id="A0A2U1EYK7"/>
<gene>
    <name evidence="1" type="ORF">C7382_1281</name>
</gene>